<feature type="compositionally biased region" description="Low complexity" evidence="1">
    <location>
        <begin position="570"/>
        <end position="589"/>
    </location>
</feature>
<dbReference type="Gene3D" id="1.10.510.10">
    <property type="entry name" value="Transferase(Phosphotransferase) domain 1"/>
    <property type="match status" value="1"/>
</dbReference>
<feature type="compositionally biased region" description="Low complexity" evidence="1">
    <location>
        <begin position="530"/>
        <end position="546"/>
    </location>
</feature>
<feature type="compositionally biased region" description="Basic and acidic residues" evidence="1">
    <location>
        <begin position="689"/>
        <end position="702"/>
    </location>
</feature>
<evidence type="ECO:0000256" key="1">
    <source>
        <dbReference type="SAM" id="MobiDB-lite"/>
    </source>
</evidence>
<comment type="caution">
    <text evidence="2">The sequence shown here is derived from an EMBL/GenBank/DDBJ whole genome shotgun (WGS) entry which is preliminary data.</text>
</comment>
<evidence type="ECO:0000313" key="3">
    <source>
        <dbReference type="Proteomes" id="UP001165135"/>
    </source>
</evidence>
<feature type="compositionally biased region" description="Low complexity" evidence="1">
    <location>
        <begin position="721"/>
        <end position="740"/>
    </location>
</feature>
<proteinExistence type="predicted"/>
<name>A0A9W6VV02_9ACTN</name>
<dbReference type="AlphaFoldDB" id="A0A9W6VV02"/>
<feature type="compositionally biased region" description="Polar residues" evidence="1">
    <location>
        <begin position="486"/>
        <end position="529"/>
    </location>
</feature>
<evidence type="ECO:0000313" key="2">
    <source>
        <dbReference type="EMBL" id="GLY80077.1"/>
    </source>
</evidence>
<reference evidence="2" key="1">
    <citation type="submission" date="2023-03" db="EMBL/GenBank/DDBJ databases">
        <title>Actinoallomurus iriomotensis NBRC 103681.</title>
        <authorList>
            <person name="Ichikawa N."/>
            <person name="Sato H."/>
            <person name="Tonouchi N."/>
        </authorList>
    </citation>
    <scope>NUCLEOTIDE SEQUENCE</scope>
    <source>
        <strain evidence="2">NBRC 103681</strain>
    </source>
</reference>
<dbReference type="InterPro" id="IPR011009">
    <property type="entry name" value="Kinase-like_dom_sf"/>
</dbReference>
<feature type="region of interest" description="Disordered" evidence="1">
    <location>
        <begin position="424"/>
        <end position="747"/>
    </location>
</feature>
<dbReference type="SUPFAM" id="SSF56112">
    <property type="entry name" value="Protein kinase-like (PK-like)"/>
    <property type="match status" value="1"/>
</dbReference>
<dbReference type="EMBL" id="BSTJ01000013">
    <property type="protein sequence ID" value="GLY80077.1"/>
    <property type="molecule type" value="Genomic_DNA"/>
</dbReference>
<sequence length="1144" mass="117230">MAGYTARPHTWVIAGRGMSDASDKLAKAVDALCDEQGQVGACWGTDQFGRAFFDGQDGATGYHEVRDRVLTELETMVNLVRATGEKLIIAGRTYRVAEEASTVGSALPAHAADKGVAAQDPYHLPSLANTLPVSDPPPSGLTWAIALLERVFEMAIGGCEYPDGNVGDLARLRTAWQDAANSIIEVANDVNGHSRTVTMHNAGDTAKNYASFAAALAGAGDEGGLIWLAVVCGSIANAVDFLIRQKNAGRDQFIRSAEFVAATVIAGLFLSSILGPEAEGAAMAAVEAEAQSLRAVLLYLAKSVGTGMWFGGGLDLIAQGTRMEYGLQDGFNVGEFVNGTVAGGVAGGTLGWIARGDNPFTAKLAGWMSADGPKGFGARLSINWTAGTGVMAGSEAIANDGHVDLGRDLEAGLGMALLGSFSHGGDSGPRLPKVELSDGGVPEPTHGRTPPADSGGGLPISDTGVGKDIDVQPVNHGSQPGAATGPETSTDPGTATGATEPQTTPSASPTPEPQTTLSAGPTPEPQTTLSAGPAPDHGPAAPHSDPTVSTADQPRHVTGEPQVQPPAAGPPAGEGVGPAPRGPDAGAGPSNRIANILNPSAAGETRAPRPNVSSAEPQARVADVPGTGGQSSVVGSGRPTDPRQPVPQERPVAPDDRASGAAPTTGGGQAPPAAVGDAILDQPRPGGEATRHEPAHQRRDGVSDPSHPGTDGASPLHAPLSDAGAPADGSGAAAEQGAAALRSESGQIDPQALRDWVDTLPRLPDITPDLHMTPDGALSTAAGPGGVYDAVHDTVRDFGARSVGLPADQIQPHRLGGDGPQGASGAPVIFIDHVPEPGVRERVAVTKIFPDLDEFAKELSGLHGLRDGRFTKFDVPETLSVGIARLSDGSEVGIGTFSLARGDSLTNLIQAVRDAPPGDRAAAFATAHEGVGEIAGALAELYRLTLRPERSPSPAYLQWYLDTLRGQADLMLQHPEVFEARRIDVEGLHASVRQSIAQLENDPGAASALHNDTNPGNLFYDPATKRVTLIDVSRAHESVDAAGDGIGAPAHDLGELKASLEVFSRILDLPRAESHALWQHFEQSFALAGGPGIPPGAVRAFETCSALLFAGLNRPLPAGLPREVAEAQQAAAVDILRELGAQGG</sequence>
<organism evidence="2 3">
    <name type="scientific">Actinoallomurus iriomotensis</name>
    <dbReference type="NCBI Taxonomy" id="478107"/>
    <lineage>
        <taxon>Bacteria</taxon>
        <taxon>Bacillati</taxon>
        <taxon>Actinomycetota</taxon>
        <taxon>Actinomycetes</taxon>
        <taxon>Streptosporangiales</taxon>
        <taxon>Thermomonosporaceae</taxon>
        <taxon>Actinoallomurus</taxon>
    </lineage>
</organism>
<protein>
    <submittedName>
        <fullName evidence="2">Uncharacterized protein</fullName>
    </submittedName>
</protein>
<feature type="compositionally biased region" description="Low complexity" evidence="1">
    <location>
        <begin position="659"/>
        <end position="678"/>
    </location>
</feature>
<gene>
    <name evidence="2" type="ORF">Airi01_083440</name>
</gene>
<dbReference type="Proteomes" id="UP001165135">
    <property type="component" value="Unassembled WGS sequence"/>
</dbReference>
<accession>A0A9W6VV02</accession>